<proteinExistence type="predicted"/>
<dbReference type="AlphaFoldDB" id="A0A1M6LJX2"/>
<dbReference type="InterPro" id="IPR012902">
    <property type="entry name" value="N_methyl_site"/>
</dbReference>
<evidence type="ECO:0000256" key="1">
    <source>
        <dbReference type="SAM" id="Phobius"/>
    </source>
</evidence>
<dbReference type="RefSeq" id="WP_072906070.1">
    <property type="nucleotide sequence ID" value="NZ_FRAI01000005.1"/>
</dbReference>
<dbReference type="STRING" id="1120989.SAMN02745227_00539"/>
<dbReference type="Proteomes" id="UP000243547">
    <property type="component" value="Unassembled WGS sequence"/>
</dbReference>
<dbReference type="Pfam" id="PF23981">
    <property type="entry name" value="DUF7305"/>
    <property type="match status" value="1"/>
</dbReference>
<protein>
    <submittedName>
        <fullName evidence="3">Prepilin-type N-terminal cleavage/methylation domain-containing protein</fullName>
    </submittedName>
</protein>
<keyword evidence="4" id="KW-1185">Reference proteome</keyword>
<evidence type="ECO:0000259" key="2">
    <source>
        <dbReference type="Pfam" id="PF23981"/>
    </source>
</evidence>
<name>A0A1M6LJX2_9FIRM</name>
<keyword evidence="1" id="KW-0472">Membrane</keyword>
<dbReference type="SUPFAM" id="SSF54523">
    <property type="entry name" value="Pili subunits"/>
    <property type="match status" value="1"/>
</dbReference>
<gene>
    <name evidence="3" type="ORF">SAMN02745227_00539</name>
</gene>
<feature type="domain" description="DUF7305" evidence="2">
    <location>
        <begin position="319"/>
        <end position="398"/>
    </location>
</feature>
<dbReference type="NCBIfam" id="TIGR02532">
    <property type="entry name" value="IV_pilin_GFxxxE"/>
    <property type="match status" value="1"/>
</dbReference>
<dbReference type="InterPro" id="IPR045584">
    <property type="entry name" value="Pilin-like"/>
</dbReference>
<keyword evidence="1" id="KW-0812">Transmembrane</keyword>
<accession>A0A1M6LJX2</accession>
<dbReference type="EMBL" id="FRAI01000005">
    <property type="protein sequence ID" value="SHJ71483.1"/>
    <property type="molecule type" value="Genomic_DNA"/>
</dbReference>
<keyword evidence="1" id="KW-1133">Transmembrane helix</keyword>
<sequence>MFKNIKGLTLVELIVTIAILSLVATIAYPMVASSQTLAYRQINNSHDRNDLRLAMSYLNNDIKYSTDAIVFEDGNELRLISLNGDTIIYKFEEGNRLIRQRGETNIETVKFLGIIEGTFDIQSSTPSLVSITLATEDKETSFSVARFNYSLVLKDKDNGIINEENIIDFITNRKTYFIAKTFGITNNVHFQTVLGNPGAIYIKPEGGTYELQQLNASNNINIDIFIDGNLSLNAQNIRLHGNLYVNGNVYCNGYKFHPSSSVRIYYTGGKGSCNPNTSNIKEIIKIETFPKLSLPKLREDNWYNQNGYQNSTALSNGKKYFFTNDVTLNLSGNVSNVIIVSKGNISITIPNNSQLQALIFAPNGKVTLNGNNMTFEGLIIANEVNIPGNSVTIKYNENVLPNSPDDYPFEIGEENE</sequence>
<reference evidence="4" key="1">
    <citation type="submission" date="2016-11" db="EMBL/GenBank/DDBJ databases">
        <authorList>
            <person name="Varghese N."/>
            <person name="Submissions S."/>
        </authorList>
    </citation>
    <scope>NUCLEOTIDE SEQUENCE [LARGE SCALE GENOMIC DNA]</scope>
    <source>
        <strain evidence="4">DSM 14826</strain>
    </source>
</reference>
<organism evidence="3 4">
    <name type="scientific">Anaerobranca californiensis DSM 14826</name>
    <dbReference type="NCBI Taxonomy" id="1120989"/>
    <lineage>
        <taxon>Bacteria</taxon>
        <taxon>Bacillati</taxon>
        <taxon>Bacillota</taxon>
        <taxon>Clostridia</taxon>
        <taxon>Eubacteriales</taxon>
        <taxon>Proteinivoracaceae</taxon>
        <taxon>Anaerobranca</taxon>
    </lineage>
</organism>
<evidence type="ECO:0000313" key="4">
    <source>
        <dbReference type="Proteomes" id="UP000243547"/>
    </source>
</evidence>
<dbReference type="OrthoDB" id="2080124at2"/>
<dbReference type="Pfam" id="PF07963">
    <property type="entry name" value="N_methyl"/>
    <property type="match status" value="1"/>
</dbReference>
<dbReference type="InterPro" id="IPR055729">
    <property type="entry name" value="DUF7305"/>
</dbReference>
<feature type="transmembrane region" description="Helical" evidence="1">
    <location>
        <begin position="7"/>
        <end position="31"/>
    </location>
</feature>
<dbReference type="PROSITE" id="PS00409">
    <property type="entry name" value="PROKAR_NTER_METHYL"/>
    <property type="match status" value="1"/>
</dbReference>
<evidence type="ECO:0000313" key="3">
    <source>
        <dbReference type="EMBL" id="SHJ71483.1"/>
    </source>
</evidence>